<dbReference type="EMBL" id="JAHESE010000011">
    <property type="protein sequence ID" value="MBT1709147.1"/>
    <property type="molecule type" value="Genomic_DNA"/>
</dbReference>
<sequence length="594" mass="68593">MRKVACLQVIIFLMTITQTFGQKVKYKDIFGLLSTKQYEAAEPFLKKYLVENQDNPNAFLFMGIIYQEKSAKDDVLKQTPRVIASMDSAIYFYNKAYQTITEKEVKRNDEYYQMYNRRDLRTGEFGVKLSDVQFDLEKRMEGLRERIDKVKMVRHYFSLSDSLYKKCNTLYKAVQAAYPGQRELYLRGDQPLTSMLKALAIRFDSSTKAFEHYKSSLVTLGKTSYNQIMALNEITDLKQDGASLANFYQDNLQVWDYGRFADATVQLIEKEIMPMRAHLLSYDAEINKLHEKLANDTVSVRSDLTALIDKLLLEQLKKFDPDPLPMEVFSLKTADLEYRSVRIEHRKQADTTNIHLQVERAQKEVKLVSRLDSIATKLASEDIERKSEDYSDFVTKAYKTPADLKAYVKETKDFADREEHRANAARARRQESLRWVINGADSIPLYAGVKRSKFKPVVVVDERYTAGLVYKDSLNADGYFYTVTQARVPDVRVTFPVDKPNFKLSRLPQIKSVTYSDAAGQIYFILVYSERATKDNKYPATLAKIYRSDGLAWSHSYTLSFIPKELIFKQENGEVQLKADALQSIIDKNGKLLK</sequence>
<evidence type="ECO:0000313" key="2">
    <source>
        <dbReference type="Proteomes" id="UP001319080"/>
    </source>
</evidence>
<proteinExistence type="predicted"/>
<name>A0AAP2E007_9BACT</name>
<dbReference type="AlphaFoldDB" id="A0AAP2E007"/>
<dbReference type="RefSeq" id="WP_254084728.1">
    <property type="nucleotide sequence ID" value="NZ_JAHESE010000011.1"/>
</dbReference>
<dbReference type="Proteomes" id="UP001319080">
    <property type="component" value="Unassembled WGS sequence"/>
</dbReference>
<gene>
    <name evidence="1" type="ORF">KK062_12975</name>
</gene>
<comment type="caution">
    <text evidence="1">The sequence shown here is derived from an EMBL/GenBank/DDBJ whole genome shotgun (WGS) entry which is preliminary data.</text>
</comment>
<organism evidence="1 2">
    <name type="scientific">Dawidia cretensis</name>
    <dbReference type="NCBI Taxonomy" id="2782350"/>
    <lineage>
        <taxon>Bacteria</taxon>
        <taxon>Pseudomonadati</taxon>
        <taxon>Bacteroidota</taxon>
        <taxon>Cytophagia</taxon>
        <taxon>Cytophagales</taxon>
        <taxon>Chryseotaleaceae</taxon>
        <taxon>Dawidia</taxon>
    </lineage>
</organism>
<reference evidence="1 2" key="1">
    <citation type="submission" date="2021-05" db="EMBL/GenBank/DDBJ databases">
        <title>A Polyphasic approach of four new species of the genus Ohtaekwangia: Ohtaekwangia histidinii sp. nov., Ohtaekwangia cretensis sp. nov., Ohtaekwangia indiensis sp. nov., Ohtaekwangia reichenbachii sp. nov. from diverse environment.</title>
        <authorList>
            <person name="Octaviana S."/>
        </authorList>
    </citation>
    <scope>NUCLEOTIDE SEQUENCE [LARGE SCALE GENOMIC DNA]</scope>
    <source>
        <strain evidence="1 2">PWU5</strain>
    </source>
</reference>
<protein>
    <submittedName>
        <fullName evidence="1">Uncharacterized protein</fullName>
    </submittedName>
</protein>
<keyword evidence="2" id="KW-1185">Reference proteome</keyword>
<accession>A0AAP2E007</accession>
<evidence type="ECO:0000313" key="1">
    <source>
        <dbReference type="EMBL" id="MBT1709147.1"/>
    </source>
</evidence>